<name>A0ABR8WBS9_9BACL</name>
<dbReference type="EMBL" id="JACSPU010000002">
    <property type="protein sequence ID" value="MBD8014480.1"/>
    <property type="molecule type" value="Genomic_DNA"/>
</dbReference>
<evidence type="ECO:0000313" key="4">
    <source>
        <dbReference type="Proteomes" id="UP000658980"/>
    </source>
</evidence>
<accession>A0ABR8WBS9</accession>
<keyword evidence="1" id="KW-0472">Membrane</keyword>
<comment type="caution">
    <text evidence="3">The sequence shown here is derived from an EMBL/GenBank/DDBJ whole genome shotgun (WGS) entry which is preliminary data.</text>
</comment>
<feature type="chain" id="PRO_5045243382" evidence="2">
    <location>
        <begin position="29"/>
        <end position="195"/>
    </location>
</feature>
<keyword evidence="4" id="KW-1185">Reference proteome</keyword>
<evidence type="ECO:0000313" key="3">
    <source>
        <dbReference type="EMBL" id="MBD8014480.1"/>
    </source>
</evidence>
<feature type="signal peptide" evidence="2">
    <location>
        <begin position="1"/>
        <end position="28"/>
    </location>
</feature>
<sequence length="195" mass="21128">MRKRMEKWLIALTALFCLNFAFVQGASAQSAGGTELQLSDLTAEKLEALGNSIYFDVDNSLKIDEKKARQAYKKFTGKELKSIAGQLAAIPEERVLELKQIALAEQAAGEGEVQVMAIPLIVWAGIGVAGILAGGAAIYFTGKYMSWQEKKYLVDTCYAAGGRPILDSGDTAGINSAPKKAWWKFGSTYSFECAK</sequence>
<evidence type="ECO:0000256" key="2">
    <source>
        <dbReference type="SAM" id="SignalP"/>
    </source>
</evidence>
<feature type="transmembrane region" description="Helical" evidence="1">
    <location>
        <begin position="120"/>
        <end position="141"/>
    </location>
</feature>
<evidence type="ECO:0000256" key="1">
    <source>
        <dbReference type="SAM" id="Phobius"/>
    </source>
</evidence>
<proteinExistence type="predicted"/>
<dbReference type="Proteomes" id="UP000658980">
    <property type="component" value="Unassembled WGS sequence"/>
</dbReference>
<dbReference type="RefSeq" id="WP_191714708.1">
    <property type="nucleotide sequence ID" value="NZ_JACSPU010000002.1"/>
</dbReference>
<keyword evidence="2" id="KW-0732">Signal</keyword>
<keyword evidence="1" id="KW-0812">Transmembrane</keyword>
<reference evidence="3 4" key="1">
    <citation type="submission" date="2020-08" db="EMBL/GenBank/DDBJ databases">
        <title>A Genomic Blueprint of the Chicken Gut Microbiome.</title>
        <authorList>
            <person name="Gilroy R."/>
            <person name="Ravi A."/>
            <person name="Getino M."/>
            <person name="Pursley I."/>
            <person name="Horton D.L."/>
            <person name="Alikhan N.-F."/>
            <person name="Baker D."/>
            <person name="Gharbi K."/>
            <person name="Hall N."/>
            <person name="Watson M."/>
            <person name="Adriaenssens E.M."/>
            <person name="Foster-Nyarko E."/>
            <person name="Jarju S."/>
            <person name="Secka A."/>
            <person name="Antonio M."/>
            <person name="Oren A."/>
            <person name="Chaudhuri R."/>
            <person name="La Ragione R.M."/>
            <person name="Hildebrand F."/>
            <person name="Pallen M.J."/>
        </authorList>
    </citation>
    <scope>NUCLEOTIDE SEQUENCE [LARGE SCALE GENOMIC DNA]</scope>
    <source>
        <strain evidence="3 4">Sa1BUA13</strain>
    </source>
</reference>
<gene>
    <name evidence="3" type="ORF">H9630_06570</name>
</gene>
<protein>
    <submittedName>
        <fullName evidence="3">Uncharacterized protein</fullName>
    </submittedName>
</protein>
<organism evidence="3 4">
    <name type="scientific">Planococcus wigleyi</name>
    <dbReference type="NCBI Taxonomy" id="2762216"/>
    <lineage>
        <taxon>Bacteria</taxon>
        <taxon>Bacillati</taxon>
        <taxon>Bacillota</taxon>
        <taxon>Bacilli</taxon>
        <taxon>Bacillales</taxon>
        <taxon>Caryophanaceae</taxon>
        <taxon>Planococcus</taxon>
    </lineage>
</organism>
<keyword evidence="1" id="KW-1133">Transmembrane helix</keyword>